<dbReference type="GO" id="GO:0016020">
    <property type="term" value="C:membrane"/>
    <property type="evidence" value="ECO:0007669"/>
    <property type="project" value="InterPro"/>
</dbReference>
<dbReference type="PANTHER" id="PTHR35936">
    <property type="entry name" value="MEMBRANE-BOUND LYTIC MUREIN TRANSGLYCOSYLASE F"/>
    <property type="match status" value="1"/>
</dbReference>
<evidence type="ECO:0000313" key="7">
    <source>
        <dbReference type="EMBL" id="SFL45609.1"/>
    </source>
</evidence>
<dbReference type="Gene3D" id="3.40.190.10">
    <property type="entry name" value="Periplasmic binding protein-like II"/>
    <property type="match status" value="2"/>
</dbReference>
<evidence type="ECO:0000256" key="1">
    <source>
        <dbReference type="ARBA" id="ARBA00004196"/>
    </source>
</evidence>
<evidence type="ECO:0000259" key="5">
    <source>
        <dbReference type="SMART" id="SM00062"/>
    </source>
</evidence>
<dbReference type="STRING" id="1123291.SAMN04490355_100547"/>
<evidence type="ECO:0000256" key="4">
    <source>
        <dbReference type="RuleBase" id="RU003744"/>
    </source>
</evidence>
<comment type="subcellular location">
    <subcellularLocation>
        <location evidence="1">Cell envelope</location>
    </subcellularLocation>
</comment>
<dbReference type="CDD" id="cd13624">
    <property type="entry name" value="PBP2_Arg_Lys_His"/>
    <property type="match status" value="1"/>
</dbReference>
<dbReference type="AlphaFoldDB" id="A0A1I4HTS3"/>
<gene>
    <name evidence="7" type="ORF">SAMN04490355_100547</name>
</gene>
<comment type="similarity">
    <text evidence="2 4">Belongs to the bacterial solute-binding protein 3 family.</text>
</comment>
<evidence type="ECO:0000313" key="8">
    <source>
        <dbReference type="Proteomes" id="UP000199520"/>
    </source>
</evidence>
<dbReference type="PANTHER" id="PTHR35936:SF17">
    <property type="entry name" value="ARGININE-BINDING EXTRACELLULAR PROTEIN ARTP"/>
    <property type="match status" value="1"/>
</dbReference>
<dbReference type="Proteomes" id="UP000199520">
    <property type="component" value="Unassembled WGS sequence"/>
</dbReference>
<dbReference type="GO" id="GO:0030313">
    <property type="term" value="C:cell envelope"/>
    <property type="evidence" value="ECO:0007669"/>
    <property type="project" value="UniProtKB-SubCell"/>
</dbReference>
<feature type="domain" description="Solute-binding protein family 3/N-terminal" evidence="5">
    <location>
        <begin position="35"/>
        <end position="256"/>
    </location>
</feature>
<dbReference type="SMART" id="SM00079">
    <property type="entry name" value="PBPe"/>
    <property type="match status" value="1"/>
</dbReference>
<evidence type="ECO:0000256" key="2">
    <source>
        <dbReference type="ARBA" id="ARBA00010333"/>
    </source>
</evidence>
<dbReference type="EMBL" id="FOTS01000005">
    <property type="protein sequence ID" value="SFL45609.1"/>
    <property type="molecule type" value="Genomic_DNA"/>
</dbReference>
<sequence length="259" mass="28492">MSKKMLGLMVVGILVLSLGLVGCGQKPADTNKAKVLKIGAEMTFPPFEFQEEGNKEYVGFDMDLAKAVAKQMGYTTEIQNIGFDGLIPALEAGNIDMIVSGMSITEERSKKIAFSKPYYKSGLSIVVKGDNNSITNFKDLEGKRIAVQIGTTGAEEARKIKDAKVREYNSNSEAYMELKAGGVDAVVNDLPVNEYYLTKSGEKNAKIVGDIMNAEEYGMAVTKKNTELVEKVNKAIDELKKNGEYEKIYVKWFGKKPQL</sequence>
<dbReference type="PROSITE" id="PS01039">
    <property type="entry name" value="SBP_BACTERIAL_3"/>
    <property type="match status" value="1"/>
</dbReference>
<dbReference type="GO" id="GO:0015276">
    <property type="term" value="F:ligand-gated monoatomic ion channel activity"/>
    <property type="evidence" value="ECO:0007669"/>
    <property type="project" value="InterPro"/>
</dbReference>
<proteinExistence type="inferred from homology"/>
<keyword evidence="3" id="KW-0732">Signal</keyword>
<dbReference type="SMART" id="SM00062">
    <property type="entry name" value="PBPb"/>
    <property type="match status" value="1"/>
</dbReference>
<dbReference type="PROSITE" id="PS51257">
    <property type="entry name" value="PROKAR_LIPOPROTEIN"/>
    <property type="match status" value="1"/>
</dbReference>
<dbReference type="Pfam" id="PF00497">
    <property type="entry name" value="SBP_bac_3"/>
    <property type="match status" value="1"/>
</dbReference>
<dbReference type="InterPro" id="IPR001320">
    <property type="entry name" value="Iontro_rcpt_C"/>
</dbReference>
<dbReference type="RefSeq" id="WP_090933069.1">
    <property type="nucleotide sequence ID" value="NZ_FOTS01000005.1"/>
</dbReference>
<feature type="domain" description="Ionotropic glutamate receptor C-terminal" evidence="6">
    <location>
        <begin position="35"/>
        <end position="255"/>
    </location>
</feature>
<dbReference type="OrthoDB" id="9774451at2"/>
<protein>
    <submittedName>
        <fullName evidence="7">Polar amino acid transport system substrate-binding protein</fullName>
    </submittedName>
</protein>
<evidence type="ECO:0000256" key="3">
    <source>
        <dbReference type="ARBA" id="ARBA00022729"/>
    </source>
</evidence>
<reference evidence="8" key="1">
    <citation type="submission" date="2016-10" db="EMBL/GenBank/DDBJ databases">
        <authorList>
            <person name="Varghese N."/>
            <person name="Submissions S."/>
        </authorList>
    </citation>
    <scope>NUCLEOTIDE SEQUENCE [LARGE SCALE GENOMIC DNA]</scope>
    <source>
        <strain evidence="8">DSM 13327</strain>
    </source>
</reference>
<keyword evidence="8" id="KW-1185">Reference proteome</keyword>
<evidence type="ECO:0000259" key="6">
    <source>
        <dbReference type="SMART" id="SM00079"/>
    </source>
</evidence>
<dbReference type="SUPFAM" id="SSF53850">
    <property type="entry name" value="Periplasmic binding protein-like II"/>
    <property type="match status" value="1"/>
</dbReference>
<dbReference type="InterPro" id="IPR018313">
    <property type="entry name" value="SBP_3_CS"/>
</dbReference>
<dbReference type="InterPro" id="IPR001638">
    <property type="entry name" value="Solute-binding_3/MltF_N"/>
</dbReference>
<name>A0A1I4HTS3_9FIRM</name>
<organism evidence="7 8">
    <name type="scientific">Pelosinus propionicus DSM 13327</name>
    <dbReference type="NCBI Taxonomy" id="1123291"/>
    <lineage>
        <taxon>Bacteria</taxon>
        <taxon>Bacillati</taxon>
        <taxon>Bacillota</taxon>
        <taxon>Negativicutes</taxon>
        <taxon>Selenomonadales</taxon>
        <taxon>Sporomusaceae</taxon>
        <taxon>Pelosinus</taxon>
    </lineage>
</organism>
<accession>A0A1I4HTS3</accession>